<dbReference type="InterPro" id="IPR002716">
    <property type="entry name" value="PIN_dom"/>
</dbReference>
<dbReference type="Pfam" id="PF01850">
    <property type="entry name" value="PIN"/>
    <property type="match status" value="1"/>
</dbReference>
<evidence type="ECO:0000313" key="2">
    <source>
        <dbReference type="EMBL" id="UUL83370.1"/>
    </source>
</evidence>
<name>A0ABY5LC17_9SPHN</name>
<keyword evidence="3" id="KW-1185">Reference proteome</keyword>
<feature type="domain" description="PIN" evidence="1">
    <location>
        <begin position="4"/>
        <end position="127"/>
    </location>
</feature>
<evidence type="ECO:0000313" key="3">
    <source>
        <dbReference type="Proteomes" id="UP001058533"/>
    </source>
</evidence>
<dbReference type="InterPro" id="IPR029060">
    <property type="entry name" value="PIN-like_dom_sf"/>
</dbReference>
<organism evidence="2 3">
    <name type="scientific">Sphingomonas qomolangmaensis</name>
    <dbReference type="NCBI Taxonomy" id="2918765"/>
    <lineage>
        <taxon>Bacteria</taxon>
        <taxon>Pseudomonadati</taxon>
        <taxon>Pseudomonadota</taxon>
        <taxon>Alphaproteobacteria</taxon>
        <taxon>Sphingomonadales</taxon>
        <taxon>Sphingomonadaceae</taxon>
        <taxon>Sphingomonas</taxon>
    </lineage>
</organism>
<sequence>MIALFDTSVIVCLILQESGYQPVQDRLVDLSLTVRFSDFGKGEFAAAVGAKVRAGTIGAAAADTMLTQLDTWLTTDAIIPITSADIKAATGFIRRFETGLRLPDAIHIAVAYRIGCPIVSLDRIQLHAALACGVVPLHPLEIANAGE</sequence>
<dbReference type="RefSeq" id="WP_256507211.1">
    <property type="nucleotide sequence ID" value="NZ_CP101740.1"/>
</dbReference>
<dbReference type="Gene3D" id="3.40.50.1010">
    <property type="entry name" value="5'-nuclease"/>
    <property type="match status" value="1"/>
</dbReference>
<dbReference type="EMBL" id="CP101740">
    <property type="protein sequence ID" value="UUL83370.1"/>
    <property type="molecule type" value="Genomic_DNA"/>
</dbReference>
<proteinExistence type="predicted"/>
<dbReference type="SUPFAM" id="SSF88723">
    <property type="entry name" value="PIN domain-like"/>
    <property type="match status" value="1"/>
</dbReference>
<accession>A0ABY5LC17</accession>
<reference evidence="2" key="1">
    <citation type="submission" date="2022-07" db="EMBL/GenBank/DDBJ databases">
        <title>Sphingomonas sp. nov., a novel bacterium isolated from the north slope of the Mount Everest.</title>
        <authorList>
            <person name="Cui X."/>
            <person name="Liu Y."/>
        </authorList>
    </citation>
    <scope>NUCLEOTIDE SEQUENCE</scope>
    <source>
        <strain evidence="2">S5-59</strain>
    </source>
</reference>
<dbReference type="Proteomes" id="UP001058533">
    <property type="component" value="Chromosome"/>
</dbReference>
<dbReference type="CDD" id="cd09874">
    <property type="entry name" value="PIN_MT3492-like"/>
    <property type="match status" value="1"/>
</dbReference>
<evidence type="ECO:0000259" key="1">
    <source>
        <dbReference type="Pfam" id="PF01850"/>
    </source>
</evidence>
<protein>
    <submittedName>
        <fullName evidence="2">Type II toxin-antitoxin system VapC family toxin</fullName>
    </submittedName>
</protein>
<gene>
    <name evidence="2" type="ORF">NMP03_03815</name>
</gene>